<keyword evidence="5" id="KW-1185">Reference proteome</keyword>
<feature type="region of interest" description="Disordered" evidence="4">
    <location>
        <begin position="143"/>
        <end position="164"/>
    </location>
</feature>
<name>A0A914Y4P9_9BILA</name>
<sequence length="164" mass="17825">MRRDSDQSNNGVYGNAYAGEKDRNVDALLQWKLSDAQELSLEAGHGVQQAFIDASLEKQDEGAWGASELKRSSLALNHDGTWSFGTSKLSAYWTEYKNDIGATGRSEATDTIIEGSLTTPFTLGVEHQFARLQPGSGYVGAVRRRRTEAAPHPGPDRGRAFGPP</sequence>
<evidence type="ECO:0000256" key="4">
    <source>
        <dbReference type="SAM" id="MobiDB-lite"/>
    </source>
</evidence>
<dbReference type="Proteomes" id="UP000887577">
    <property type="component" value="Unplaced"/>
</dbReference>
<reference evidence="6" key="1">
    <citation type="submission" date="2022-11" db="UniProtKB">
        <authorList>
            <consortium name="WormBaseParasite"/>
        </authorList>
    </citation>
    <scope>IDENTIFICATION</scope>
</reference>
<dbReference type="SUPFAM" id="SSF56935">
    <property type="entry name" value="Porins"/>
    <property type="match status" value="1"/>
</dbReference>
<accession>A0A914Y4P9</accession>
<evidence type="ECO:0000256" key="1">
    <source>
        <dbReference type="ARBA" id="ARBA00004442"/>
    </source>
</evidence>
<protein>
    <submittedName>
        <fullName evidence="6">Uncharacterized protein</fullName>
    </submittedName>
</protein>
<evidence type="ECO:0000256" key="2">
    <source>
        <dbReference type="ARBA" id="ARBA00023136"/>
    </source>
</evidence>
<feature type="compositionally biased region" description="Basic and acidic residues" evidence="4">
    <location>
        <begin position="154"/>
        <end position="164"/>
    </location>
</feature>
<evidence type="ECO:0000256" key="3">
    <source>
        <dbReference type="ARBA" id="ARBA00023237"/>
    </source>
</evidence>
<dbReference type="WBParaSite" id="PSU_v2.g13750.t1">
    <property type="protein sequence ID" value="PSU_v2.g13750.t1"/>
    <property type="gene ID" value="PSU_v2.g13750"/>
</dbReference>
<proteinExistence type="predicted"/>
<dbReference type="AlphaFoldDB" id="A0A914Y4P9"/>
<dbReference type="Gene3D" id="2.40.170.20">
    <property type="entry name" value="TonB-dependent receptor, beta-barrel domain"/>
    <property type="match status" value="1"/>
</dbReference>
<organism evidence="5 6">
    <name type="scientific">Panagrolaimus superbus</name>
    <dbReference type="NCBI Taxonomy" id="310955"/>
    <lineage>
        <taxon>Eukaryota</taxon>
        <taxon>Metazoa</taxon>
        <taxon>Ecdysozoa</taxon>
        <taxon>Nematoda</taxon>
        <taxon>Chromadorea</taxon>
        <taxon>Rhabditida</taxon>
        <taxon>Tylenchina</taxon>
        <taxon>Panagrolaimomorpha</taxon>
        <taxon>Panagrolaimoidea</taxon>
        <taxon>Panagrolaimidae</taxon>
        <taxon>Panagrolaimus</taxon>
    </lineage>
</organism>
<evidence type="ECO:0000313" key="6">
    <source>
        <dbReference type="WBParaSite" id="PSU_v2.g13750.t1"/>
    </source>
</evidence>
<evidence type="ECO:0000313" key="5">
    <source>
        <dbReference type="Proteomes" id="UP000887577"/>
    </source>
</evidence>
<keyword evidence="3" id="KW-0998">Cell outer membrane</keyword>
<dbReference type="InterPro" id="IPR036942">
    <property type="entry name" value="Beta-barrel_TonB_sf"/>
</dbReference>
<keyword evidence="2" id="KW-0472">Membrane</keyword>
<comment type="subcellular location">
    <subcellularLocation>
        <location evidence="1">Cell outer membrane</location>
    </subcellularLocation>
</comment>